<sequence>MFNWVHSNFHYTPLKAWRKKSESLKKEAKRQGLAKQMDEMVDILDDWRINGRRLTIFFMGFDKSSKSRNYKPQYFNLKEVKRDKIVEDDDDDDDDNDGLSLLMATTFPNNFDDNGEFCTEFDKSRVVVAIERYIAQRLRRRVTLADLLMADADGKPKLDLKENLPEIVTANSSCFAKKPEMEADLPLTNLQKLMRKMTRRKIPTELDNEKMLREKKINHGSQTKWKGL</sequence>
<name>A0A6J1ICK1_CUCMA</name>
<gene>
    <name evidence="5" type="primary">LOC111473621</name>
</gene>
<dbReference type="InterPro" id="IPR044989">
    <property type="entry name" value="TAC1"/>
</dbReference>
<reference evidence="5" key="1">
    <citation type="submission" date="2025-08" db="UniProtKB">
        <authorList>
            <consortium name="RefSeq"/>
        </authorList>
    </citation>
    <scope>IDENTIFICATION</scope>
    <source>
        <tissue evidence="5">Young leaves</tissue>
    </source>
</reference>
<evidence type="ECO:0000256" key="2">
    <source>
        <dbReference type="ARBA" id="ARBA00025796"/>
    </source>
</evidence>
<evidence type="ECO:0000313" key="4">
    <source>
        <dbReference type="Proteomes" id="UP000504608"/>
    </source>
</evidence>
<evidence type="ECO:0000256" key="3">
    <source>
        <dbReference type="ARBA" id="ARBA00026138"/>
    </source>
</evidence>
<dbReference type="RefSeq" id="XP_022974851.1">
    <property type="nucleotide sequence ID" value="XM_023119083.1"/>
</dbReference>
<dbReference type="GO" id="GO:0001763">
    <property type="term" value="P:morphogenesis of a branching structure"/>
    <property type="evidence" value="ECO:0007669"/>
    <property type="project" value="InterPro"/>
</dbReference>
<dbReference type="Proteomes" id="UP000504608">
    <property type="component" value="Unplaced"/>
</dbReference>
<dbReference type="KEGG" id="cmax:111473621"/>
<comment type="similarity">
    <text evidence="2">Belongs to the TAC family.</text>
</comment>
<dbReference type="OrthoDB" id="1737079at2759"/>
<proteinExistence type="inferred from homology"/>
<dbReference type="GeneID" id="111473621"/>
<protein>
    <recommendedName>
        <fullName evidence="3">Protein TILLER ANGLE CONTROL 1</fullName>
    </recommendedName>
</protein>
<keyword evidence="1" id="KW-0341">Growth regulation</keyword>
<evidence type="ECO:0000313" key="5">
    <source>
        <dbReference type="RefSeq" id="XP_022974851.1"/>
    </source>
</evidence>
<dbReference type="PANTHER" id="PTHR38366">
    <property type="entry name" value="NAD-DEPENDENT PROTEIN DEACETYLASE HST1-LIKE PROTEIN"/>
    <property type="match status" value="1"/>
</dbReference>
<evidence type="ECO:0000256" key="1">
    <source>
        <dbReference type="ARBA" id="ARBA00022604"/>
    </source>
</evidence>
<keyword evidence="4" id="KW-1185">Reference proteome</keyword>
<dbReference type="AlphaFoldDB" id="A0A6J1ICK1"/>
<dbReference type="PANTHER" id="PTHR38366:SF1">
    <property type="entry name" value="PROTEIN TILLER ANGLE CONTROL 1"/>
    <property type="match status" value="1"/>
</dbReference>
<accession>A0A6J1ICK1</accession>
<organism evidence="4 5">
    <name type="scientific">Cucurbita maxima</name>
    <name type="common">Pumpkin</name>
    <name type="synonym">Winter squash</name>
    <dbReference type="NCBI Taxonomy" id="3661"/>
    <lineage>
        <taxon>Eukaryota</taxon>
        <taxon>Viridiplantae</taxon>
        <taxon>Streptophyta</taxon>
        <taxon>Embryophyta</taxon>
        <taxon>Tracheophyta</taxon>
        <taxon>Spermatophyta</taxon>
        <taxon>Magnoliopsida</taxon>
        <taxon>eudicotyledons</taxon>
        <taxon>Gunneridae</taxon>
        <taxon>Pentapetalae</taxon>
        <taxon>rosids</taxon>
        <taxon>fabids</taxon>
        <taxon>Cucurbitales</taxon>
        <taxon>Cucurbitaceae</taxon>
        <taxon>Cucurbiteae</taxon>
        <taxon>Cucurbita</taxon>
    </lineage>
</organism>